<evidence type="ECO:0000313" key="1">
    <source>
        <dbReference type="EMBL" id="KAJ7615539.1"/>
    </source>
</evidence>
<accession>A0AAD7BB94</accession>
<keyword evidence="2" id="KW-1185">Reference proteome</keyword>
<proteinExistence type="predicted"/>
<organism evidence="1 2">
    <name type="scientific">Roridomyces roridus</name>
    <dbReference type="NCBI Taxonomy" id="1738132"/>
    <lineage>
        <taxon>Eukaryota</taxon>
        <taxon>Fungi</taxon>
        <taxon>Dikarya</taxon>
        <taxon>Basidiomycota</taxon>
        <taxon>Agaricomycotina</taxon>
        <taxon>Agaricomycetes</taxon>
        <taxon>Agaricomycetidae</taxon>
        <taxon>Agaricales</taxon>
        <taxon>Marasmiineae</taxon>
        <taxon>Mycenaceae</taxon>
        <taxon>Roridomyces</taxon>
    </lineage>
</organism>
<sequence>MDTSGDSQPQDSPPGLRILPRSAQQNFRTKYKLSDTPVEADLVVLRVVSEVGASSLLLPVFSCVCAAGIETLLETKGQTRDAWITLDAQMQRSCILGAADCMRYTTFMHDFLASLEEEPRRGLCTAFVQCEQTIRQARKHIRRWTIDAMDTDPLGGWVFEFMAADMQLCDACNDFGRAESVREQEELWERLGDRLSRIT</sequence>
<gene>
    <name evidence="1" type="ORF">FB45DRAFT_1035518</name>
</gene>
<comment type="caution">
    <text evidence="1">The sequence shown here is derived from an EMBL/GenBank/DDBJ whole genome shotgun (WGS) entry which is preliminary data.</text>
</comment>
<protein>
    <submittedName>
        <fullName evidence="1">Uncharacterized protein</fullName>
    </submittedName>
</protein>
<dbReference type="Proteomes" id="UP001221142">
    <property type="component" value="Unassembled WGS sequence"/>
</dbReference>
<dbReference type="AlphaFoldDB" id="A0AAD7BB94"/>
<name>A0AAD7BB94_9AGAR</name>
<dbReference type="EMBL" id="JARKIF010000024">
    <property type="protein sequence ID" value="KAJ7615539.1"/>
    <property type="molecule type" value="Genomic_DNA"/>
</dbReference>
<evidence type="ECO:0000313" key="2">
    <source>
        <dbReference type="Proteomes" id="UP001221142"/>
    </source>
</evidence>
<reference evidence="1" key="1">
    <citation type="submission" date="2023-03" db="EMBL/GenBank/DDBJ databases">
        <title>Massive genome expansion in bonnet fungi (Mycena s.s.) driven by repeated elements and novel gene families across ecological guilds.</title>
        <authorList>
            <consortium name="Lawrence Berkeley National Laboratory"/>
            <person name="Harder C.B."/>
            <person name="Miyauchi S."/>
            <person name="Viragh M."/>
            <person name="Kuo A."/>
            <person name="Thoen E."/>
            <person name="Andreopoulos B."/>
            <person name="Lu D."/>
            <person name="Skrede I."/>
            <person name="Drula E."/>
            <person name="Henrissat B."/>
            <person name="Morin E."/>
            <person name="Kohler A."/>
            <person name="Barry K."/>
            <person name="LaButti K."/>
            <person name="Morin E."/>
            <person name="Salamov A."/>
            <person name="Lipzen A."/>
            <person name="Mereny Z."/>
            <person name="Hegedus B."/>
            <person name="Baldrian P."/>
            <person name="Stursova M."/>
            <person name="Weitz H."/>
            <person name="Taylor A."/>
            <person name="Grigoriev I.V."/>
            <person name="Nagy L.G."/>
            <person name="Martin F."/>
            <person name="Kauserud H."/>
        </authorList>
    </citation>
    <scope>NUCLEOTIDE SEQUENCE</scope>
    <source>
        <strain evidence="1">9284</strain>
    </source>
</reference>